<name>A0AAV5REU8_STABA</name>
<dbReference type="EMBL" id="BTGC01000001">
    <property type="protein sequence ID" value="GMM49136.1"/>
    <property type="molecule type" value="Genomic_DNA"/>
</dbReference>
<keyword evidence="2" id="KW-1185">Reference proteome</keyword>
<comment type="caution">
    <text evidence="1">The sequence shown here is derived from an EMBL/GenBank/DDBJ whole genome shotgun (WGS) entry which is preliminary data.</text>
</comment>
<protein>
    <submittedName>
        <fullName evidence="1">Uncharacterized protein</fullName>
    </submittedName>
</protein>
<evidence type="ECO:0000313" key="2">
    <source>
        <dbReference type="Proteomes" id="UP001362899"/>
    </source>
</evidence>
<evidence type="ECO:0000313" key="1">
    <source>
        <dbReference type="EMBL" id="GMM49136.1"/>
    </source>
</evidence>
<gene>
    <name evidence="1" type="ORF">DASB73_000940</name>
</gene>
<dbReference type="AlphaFoldDB" id="A0AAV5REU8"/>
<accession>A0AAV5REU8</accession>
<organism evidence="1 2">
    <name type="scientific">Starmerella bacillaris</name>
    <name type="common">Yeast</name>
    <name type="synonym">Candida zemplinina</name>
    <dbReference type="NCBI Taxonomy" id="1247836"/>
    <lineage>
        <taxon>Eukaryota</taxon>
        <taxon>Fungi</taxon>
        <taxon>Dikarya</taxon>
        <taxon>Ascomycota</taxon>
        <taxon>Saccharomycotina</taxon>
        <taxon>Dipodascomycetes</taxon>
        <taxon>Dipodascales</taxon>
        <taxon>Trichomonascaceae</taxon>
        <taxon>Starmerella</taxon>
    </lineage>
</organism>
<sequence>MELEEKDNHHIYTTFKDHNHIVDGKLVNIGYEGLTIHAGTTTDTVVIAFEPIVRGKSFGALDEVIWNLDIASSTWYLLLNFTNSMLFLKVSFDSSLSDLDISGMKLDMKILCEYPVKANSACWLPLPFRGLRIEFANESYFWCKNLPIHSYFNVKYVSTPVLATDGELQLAVVHRPINAGNYCVTLWPSNIVVAEFDDPGPPNICKFSLTSQLFAYIDERCSNLRISRFGDNVSALACKSLVVHDLVWVFNERLAVLWSEEASSRSTAANSSAQKDKNKLGNRCLILDYRASVVDSVPPFIITSCIYLSRIDGDNDRSKTIEAPVHMQEVIMRNISCILSSPLGTKICTISGEYICLWNLESKIRLVYAARIHNMYKVAKIEIKDKNDNLIIHYSDDIYSLNYEQLLFRPHHERWT</sequence>
<reference evidence="1 2" key="1">
    <citation type="journal article" date="2023" name="Elife">
        <title>Identification of key yeast species and microbe-microbe interactions impacting larval growth of Drosophila in the wild.</title>
        <authorList>
            <person name="Mure A."/>
            <person name="Sugiura Y."/>
            <person name="Maeda R."/>
            <person name="Honda K."/>
            <person name="Sakurai N."/>
            <person name="Takahashi Y."/>
            <person name="Watada M."/>
            <person name="Katoh T."/>
            <person name="Gotoh A."/>
            <person name="Gotoh Y."/>
            <person name="Taniguchi I."/>
            <person name="Nakamura K."/>
            <person name="Hayashi T."/>
            <person name="Katayama T."/>
            <person name="Uemura T."/>
            <person name="Hattori Y."/>
        </authorList>
    </citation>
    <scope>NUCLEOTIDE SEQUENCE [LARGE SCALE GENOMIC DNA]</scope>
    <source>
        <strain evidence="1 2">SB-73</strain>
    </source>
</reference>
<proteinExistence type="predicted"/>
<dbReference type="Proteomes" id="UP001362899">
    <property type="component" value="Unassembled WGS sequence"/>
</dbReference>